<reference evidence="4 5" key="1">
    <citation type="submission" date="2024-04" db="EMBL/GenBank/DDBJ databases">
        <authorList>
            <person name="Waldvogel A.-M."/>
            <person name="Schoenle A."/>
        </authorList>
    </citation>
    <scope>NUCLEOTIDE SEQUENCE [LARGE SCALE GENOMIC DNA]</scope>
</reference>
<dbReference type="PROSITE" id="PS50157">
    <property type="entry name" value="ZINC_FINGER_C2H2_2"/>
    <property type="match status" value="1"/>
</dbReference>
<evidence type="ECO:0000256" key="1">
    <source>
        <dbReference type="PROSITE-ProRule" id="PRU00042"/>
    </source>
</evidence>
<dbReference type="Gene3D" id="3.30.160.60">
    <property type="entry name" value="Classic Zinc Finger"/>
    <property type="match status" value="1"/>
</dbReference>
<dbReference type="PROSITE" id="PS00028">
    <property type="entry name" value="ZINC_FINGER_C2H2_1"/>
    <property type="match status" value="1"/>
</dbReference>
<keyword evidence="1" id="KW-0862">Zinc</keyword>
<evidence type="ECO:0000313" key="5">
    <source>
        <dbReference type="Proteomes" id="UP001497482"/>
    </source>
</evidence>
<dbReference type="Proteomes" id="UP001497482">
    <property type="component" value="Chromosome 5"/>
</dbReference>
<proteinExistence type="predicted"/>
<sequence>MKRLVLTEPDSGAADGGGLTVTQNELNIVTVATDDIVTLATEALAASSVTQLTVVPVTTTVAADETEALKAEITKAVEKVQEADPTMQILYACDSCGDKFLDASSLAQHVRIHTAQALVMFQADSDYYQYTTTTTVEGETSPTWQPTSVQVEELVLRPVDHEEGAQTDTAAQEEDAAAESELETQIEMKTKESQNSGEGSNQTEDMDCAS</sequence>
<evidence type="ECO:0000256" key="2">
    <source>
        <dbReference type="SAM" id="MobiDB-lite"/>
    </source>
</evidence>
<dbReference type="EMBL" id="OZ035827">
    <property type="protein sequence ID" value="CAL1605335.1"/>
    <property type="molecule type" value="Genomic_DNA"/>
</dbReference>
<dbReference type="InterPro" id="IPR036236">
    <property type="entry name" value="Znf_C2H2_sf"/>
</dbReference>
<protein>
    <recommendedName>
        <fullName evidence="3">C2H2-type domain-containing protein</fullName>
    </recommendedName>
</protein>
<dbReference type="InterPro" id="IPR013087">
    <property type="entry name" value="Znf_C2H2_type"/>
</dbReference>
<keyword evidence="1" id="KW-0479">Metal-binding</keyword>
<name>A0AAV2LWB1_KNICA</name>
<keyword evidence="1" id="KW-0863">Zinc-finger</keyword>
<dbReference type="GO" id="GO:0008270">
    <property type="term" value="F:zinc ion binding"/>
    <property type="evidence" value="ECO:0007669"/>
    <property type="project" value="UniProtKB-KW"/>
</dbReference>
<accession>A0AAV2LWB1</accession>
<dbReference type="AlphaFoldDB" id="A0AAV2LWB1"/>
<keyword evidence="5" id="KW-1185">Reference proteome</keyword>
<gene>
    <name evidence="4" type="ORF">KC01_LOCUS32737</name>
</gene>
<feature type="compositionally biased region" description="Acidic residues" evidence="2">
    <location>
        <begin position="171"/>
        <end position="184"/>
    </location>
</feature>
<evidence type="ECO:0000259" key="3">
    <source>
        <dbReference type="PROSITE" id="PS50157"/>
    </source>
</evidence>
<organism evidence="4 5">
    <name type="scientific">Knipowitschia caucasica</name>
    <name type="common">Caucasian dwarf goby</name>
    <name type="synonym">Pomatoschistus caucasicus</name>
    <dbReference type="NCBI Taxonomy" id="637954"/>
    <lineage>
        <taxon>Eukaryota</taxon>
        <taxon>Metazoa</taxon>
        <taxon>Chordata</taxon>
        <taxon>Craniata</taxon>
        <taxon>Vertebrata</taxon>
        <taxon>Euteleostomi</taxon>
        <taxon>Actinopterygii</taxon>
        <taxon>Neopterygii</taxon>
        <taxon>Teleostei</taxon>
        <taxon>Neoteleostei</taxon>
        <taxon>Acanthomorphata</taxon>
        <taxon>Gobiaria</taxon>
        <taxon>Gobiiformes</taxon>
        <taxon>Gobioidei</taxon>
        <taxon>Gobiidae</taxon>
        <taxon>Gobiinae</taxon>
        <taxon>Knipowitschia</taxon>
    </lineage>
</organism>
<feature type="domain" description="C2H2-type" evidence="3">
    <location>
        <begin position="91"/>
        <end position="118"/>
    </location>
</feature>
<dbReference type="SUPFAM" id="SSF57667">
    <property type="entry name" value="beta-beta-alpha zinc fingers"/>
    <property type="match status" value="1"/>
</dbReference>
<evidence type="ECO:0000313" key="4">
    <source>
        <dbReference type="EMBL" id="CAL1605335.1"/>
    </source>
</evidence>
<feature type="compositionally biased region" description="Polar residues" evidence="2">
    <location>
        <begin position="193"/>
        <end position="203"/>
    </location>
</feature>
<feature type="region of interest" description="Disordered" evidence="2">
    <location>
        <begin position="160"/>
        <end position="210"/>
    </location>
</feature>